<sequence>MAKNKTPRAPRFDLAAALSSPNPHIDLKLEAFEASTRNFLDAVSRYTHRGIAEITSRKSSHSSDRKQYAERMQQVEIETNICKLKEIELIEVLNREQTEKREAESSVATFRRQLNAVKEICASLDGETEQYRMVTANLRREREGESALLNAHGTNVIPEAVDCQARLQFLIEGISKDNILLRFTSIDSRDHTRDFNLVLDVSSRSYRVPTTTPFVPTLPIMIDELNVTRDIYTFIKAVRQVFKELCVG</sequence>
<keyword evidence="9" id="KW-0539">Nucleus</keyword>
<dbReference type="OMA" id="HEDQRMK"/>
<evidence type="ECO:0000256" key="3">
    <source>
        <dbReference type="ARBA" id="ARBA00022618"/>
    </source>
</evidence>
<gene>
    <name evidence="11" type="ORF">WOLCODRAFT_159864</name>
</gene>
<dbReference type="AlphaFoldDB" id="A0A2H3IT42"/>
<organism evidence="11 12">
    <name type="scientific">Wolfiporia cocos (strain MD-104)</name>
    <name type="common">Brown rot fungus</name>
    <dbReference type="NCBI Taxonomy" id="742152"/>
    <lineage>
        <taxon>Eukaryota</taxon>
        <taxon>Fungi</taxon>
        <taxon>Dikarya</taxon>
        <taxon>Basidiomycota</taxon>
        <taxon>Agaricomycotina</taxon>
        <taxon>Agaricomycetes</taxon>
        <taxon>Polyporales</taxon>
        <taxon>Phaeolaceae</taxon>
        <taxon>Wolfiporia</taxon>
    </lineage>
</organism>
<evidence type="ECO:0000256" key="5">
    <source>
        <dbReference type="ARBA" id="ARBA00022838"/>
    </source>
</evidence>
<reference evidence="11 12" key="1">
    <citation type="journal article" date="2012" name="Science">
        <title>The Paleozoic origin of enzymatic lignin decomposition reconstructed from 31 fungal genomes.</title>
        <authorList>
            <person name="Floudas D."/>
            <person name="Binder M."/>
            <person name="Riley R."/>
            <person name="Barry K."/>
            <person name="Blanchette R.A."/>
            <person name="Henrissat B."/>
            <person name="Martinez A.T."/>
            <person name="Otillar R."/>
            <person name="Spatafora J.W."/>
            <person name="Yadav J.S."/>
            <person name="Aerts A."/>
            <person name="Benoit I."/>
            <person name="Boyd A."/>
            <person name="Carlson A."/>
            <person name="Copeland A."/>
            <person name="Coutinho P.M."/>
            <person name="de Vries R.P."/>
            <person name="Ferreira P."/>
            <person name="Findley K."/>
            <person name="Foster B."/>
            <person name="Gaskell J."/>
            <person name="Glotzer D."/>
            <person name="Gorecki P."/>
            <person name="Heitman J."/>
            <person name="Hesse C."/>
            <person name="Hori C."/>
            <person name="Igarashi K."/>
            <person name="Jurgens J.A."/>
            <person name="Kallen N."/>
            <person name="Kersten P."/>
            <person name="Kohler A."/>
            <person name="Kuees U."/>
            <person name="Kumar T.K.A."/>
            <person name="Kuo A."/>
            <person name="LaButti K."/>
            <person name="Larrondo L.F."/>
            <person name="Lindquist E."/>
            <person name="Ling A."/>
            <person name="Lombard V."/>
            <person name="Lucas S."/>
            <person name="Lundell T."/>
            <person name="Martin R."/>
            <person name="McLaughlin D.J."/>
            <person name="Morgenstern I."/>
            <person name="Morin E."/>
            <person name="Murat C."/>
            <person name="Nagy L.G."/>
            <person name="Nolan M."/>
            <person name="Ohm R.A."/>
            <person name="Patyshakuliyeva A."/>
            <person name="Rokas A."/>
            <person name="Ruiz-Duenas F.J."/>
            <person name="Sabat G."/>
            <person name="Salamov A."/>
            <person name="Samejima M."/>
            <person name="Schmutz J."/>
            <person name="Slot J.C."/>
            <person name="St John F."/>
            <person name="Stenlid J."/>
            <person name="Sun H."/>
            <person name="Sun S."/>
            <person name="Syed K."/>
            <person name="Tsang A."/>
            <person name="Wiebenga A."/>
            <person name="Young D."/>
            <person name="Pisabarro A."/>
            <person name="Eastwood D.C."/>
            <person name="Martin F."/>
            <person name="Cullen D."/>
            <person name="Grigoriev I.V."/>
            <person name="Hibbett D.S."/>
        </authorList>
    </citation>
    <scope>NUCLEOTIDE SEQUENCE [LARGE SCALE GENOMIC DNA]</scope>
    <source>
        <strain evidence="11 12">MD-104</strain>
    </source>
</reference>
<feature type="domain" description="Chromosome segregation protein Spc25 C-terminal" evidence="10">
    <location>
        <begin position="174"/>
        <end position="243"/>
    </location>
</feature>
<comment type="subcellular location">
    <subcellularLocation>
        <location evidence="9">Nucleus</location>
    </subcellularLocation>
    <subcellularLocation>
        <location evidence="9">Chromosome</location>
        <location evidence="9">Centromere</location>
        <location evidence="9">Kinetochore</location>
    </subcellularLocation>
</comment>
<keyword evidence="8 9" id="KW-0137">Centromere</keyword>
<evidence type="ECO:0000256" key="8">
    <source>
        <dbReference type="ARBA" id="ARBA00023328"/>
    </source>
</evidence>
<evidence type="ECO:0000256" key="7">
    <source>
        <dbReference type="ARBA" id="ARBA00023306"/>
    </source>
</evidence>
<evidence type="ECO:0000256" key="4">
    <source>
        <dbReference type="ARBA" id="ARBA00022776"/>
    </source>
</evidence>
<protein>
    <recommendedName>
        <fullName evidence="9">Kinetochore protein SPC25</fullName>
    </recommendedName>
</protein>
<evidence type="ECO:0000256" key="2">
    <source>
        <dbReference type="ARBA" id="ARBA00022454"/>
    </source>
</evidence>
<comment type="similarity">
    <text evidence="1 9">Belongs to the SPC25 family.</text>
</comment>
<dbReference type="PANTHER" id="PTHR14281:SF0">
    <property type="entry name" value="KINETOCHORE PROTEIN SPC25"/>
    <property type="match status" value="1"/>
</dbReference>
<keyword evidence="12" id="KW-1185">Reference proteome</keyword>
<dbReference type="GO" id="GO:0051301">
    <property type="term" value="P:cell division"/>
    <property type="evidence" value="ECO:0007669"/>
    <property type="project" value="UniProtKB-UniRule"/>
</dbReference>
<evidence type="ECO:0000256" key="9">
    <source>
        <dbReference type="RuleBase" id="RU367150"/>
    </source>
</evidence>
<keyword evidence="2 9" id="KW-0158">Chromosome</keyword>
<dbReference type="GO" id="GO:0031262">
    <property type="term" value="C:Ndc80 complex"/>
    <property type="evidence" value="ECO:0007669"/>
    <property type="project" value="InterPro"/>
</dbReference>
<keyword evidence="5 9" id="KW-0995">Kinetochore</keyword>
<evidence type="ECO:0000259" key="10">
    <source>
        <dbReference type="Pfam" id="PF08234"/>
    </source>
</evidence>
<keyword evidence="6" id="KW-0175">Coiled coil</keyword>
<keyword evidence="3 9" id="KW-0132">Cell division</keyword>
<keyword evidence="7 9" id="KW-0131">Cell cycle</keyword>
<evidence type="ECO:0000313" key="11">
    <source>
        <dbReference type="EMBL" id="PCH33150.1"/>
    </source>
</evidence>
<dbReference type="OrthoDB" id="4056921at2759"/>
<accession>A0A2H3IT42</accession>
<dbReference type="CDD" id="cd23784">
    <property type="entry name" value="RWD_Spc25"/>
    <property type="match status" value="1"/>
</dbReference>
<evidence type="ECO:0000256" key="6">
    <source>
        <dbReference type="ARBA" id="ARBA00023054"/>
    </source>
</evidence>
<dbReference type="EMBL" id="KB467831">
    <property type="protein sequence ID" value="PCH33150.1"/>
    <property type="molecule type" value="Genomic_DNA"/>
</dbReference>
<evidence type="ECO:0000256" key="1">
    <source>
        <dbReference type="ARBA" id="ARBA00006379"/>
    </source>
</evidence>
<dbReference type="Pfam" id="PF08234">
    <property type="entry name" value="Spindle_Spc25"/>
    <property type="match status" value="1"/>
</dbReference>
<dbReference type="GO" id="GO:0007059">
    <property type="term" value="P:chromosome segregation"/>
    <property type="evidence" value="ECO:0007669"/>
    <property type="project" value="InterPro"/>
</dbReference>
<dbReference type="InterPro" id="IPR013255">
    <property type="entry name" value="Spc25_C"/>
</dbReference>
<dbReference type="InterPro" id="IPR045143">
    <property type="entry name" value="Spc25"/>
</dbReference>
<dbReference type="STRING" id="742152.A0A2H3IT42"/>
<comment type="function">
    <text evidence="9">Acts as a component of the essential kinetochore-associated NDC80 complex, which is required for chromosome segregation and spindle checkpoint activity.</text>
</comment>
<proteinExistence type="inferred from homology"/>
<name>A0A2H3IT42_WOLCO</name>
<keyword evidence="4 9" id="KW-0498">Mitosis</keyword>
<dbReference type="Proteomes" id="UP000218811">
    <property type="component" value="Unassembled WGS sequence"/>
</dbReference>
<evidence type="ECO:0000313" key="12">
    <source>
        <dbReference type="Proteomes" id="UP000218811"/>
    </source>
</evidence>
<dbReference type="Gene3D" id="3.30.457.50">
    <property type="entry name" value="Chromosome segregation protein Spc25"/>
    <property type="match status" value="1"/>
</dbReference>
<comment type="subunit">
    <text evidence="9">Component of the NDC80 complex.</text>
</comment>
<dbReference type="GO" id="GO:0005634">
    <property type="term" value="C:nucleus"/>
    <property type="evidence" value="ECO:0007669"/>
    <property type="project" value="UniProtKB-SubCell"/>
</dbReference>
<dbReference type="PANTHER" id="PTHR14281">
    <property type="entry name" value="KINETOCHORE PROTEIN SPC25-RELATED"/>
    <property type="match status" value="1"/>
</dbReference>